<comment type="caution">
    <text evidence="3">The sequence shown here is derived from an EMBL/GenBank/DDBJ whole genome shotgun (WGS) entry which is preliminary data.</text>
</comment>
<dbReference type="GO" id="GO:0005886">
    <property type="term" value="C:plasma membrane"/>
    <property type="evidence" value="ECO:0007669"/>
    <property type="project" value="TreeGrafter"/>
</dbReference>
<evidence type="ECO:0000313" key="3">
    <source>
        <dbReference type="EMBL" id="KAK3400296.1"/>
    </source>
</evidence>
<dbReference type="PANTHER" id="PTHR28019:SF2">
    <property type="entry name" value="CELL MEMBRANE PROTEIN YLR413W-RELATED"/>
    <property type="match status" value="1"/>
</dbReference>
<dbReference type="Pfam" id="PF06687">
    <property type="entry name" value="SUR7"/>
    <property type="match status" value="1"/>
</dbReference>
<keyword evidence="4" id="KW-1185">Reference proteome</keyword>
<feature type="compositionally biased region" description="Basic residues" evidence="1">
    <location>
        <begin position="251"/>
        <end position="260"/>
    </location>
</feature>
<evidence type="ECO:0000256" key="1">
    <source>
        <dbReference type="SAM" id="MobiDB-lite"/>
    </source>
</evidence>
<name>A0AAE0UDL3_SORBR</name>
<dbReference type="EMBL" id="JAUTDP010000004">
    <property type="protein sequence ID" value="KAK3400296.1"/>
    <property type="molecule type" value="Genomic_DNA"/>
</dbReference>
<dbReference type="InterPro" id="IPR052413">
    <property type="entry name" value="SUR7_domain"/>
</dbReference>
<dbReference type="PANTHER" id="PTHR28019">
    <property type="entry name" value="CELL MEMBRANE PROTEIN YLR413W-RELATED"/>
    <property type="match status" value="1"/>
</dbReference>
<sequence>MQQRNLFWTLAPGALSVIAFVLITTALFGQHSRWLDGVYFLEVDVSKMSIPPKLGESSILNNISTVSGTDYTGQNSTANSLGIANKYTVGLLTACGRGNGTSSCMKSHVGYYFNIPKVLRFSATSLQGNVNGTFAEATESYKTASAFMSSGLIASNVFNFLVSIVGWFSPRGAGVMSAISTCFAISATIAAIVVFNKFDNAIMATYSRSIGLTSQLGTSAMAIACVASLVSLLATILYVSRSLREDPTRQGQRRRVRNKPAGRAAEEKAVPLMEGSNGYKMEEGIEVYHGEGNGVGPQQQRNGFMGLVGGKHSYVQVEKQHPNREDDIANRPVSALGSPQMGPRLDDDWAAPDEYAPKRKPVPSPPRLDIPGNRQTRDLSASYEPYTSTTTRV</sequence>
<reference evidence="3" key="1">
    <citation type="journal article" date="2023" name="Mol. Phylogenet. Evol.">
        <title>Genome-scale phylogeny and comparative genomics of the fungal order Sordariales.</title>
        <authorList>
            <person name="Hensen N."/>
            <person name="Bonometti L."/>
            <person name="Westerberg I."/>
            <person name="Brannstrom I.O."/>
            <person name="Guillou S."/>
            <person name="Cros-Aarteil S."/>
            <person name="Calhoun S."/>
            <person name="Haridas S."/>
            <person name="Kuo A."/>
            <person name="Mondo S."/>
            <person name="Pangilinan J."/>
            <person name="Riley R."/>
            <person name="LaButti K."/>
            <person name="Andreopoulos B."/>
            <person name="Lipzen A."/>
            <person name="Chen C."/>
            <person name="Yan M."/>
            <person name="Daum C."/>
            <person name="Ng V."/>
            <person name="Clum A."/>
            <person name="Steindorff A."/>
            <person name="Ohm R.A."/>
            <person name="Martin F."/>
            <person name="Silar P."/>
            <person name="Natvig D.O."/>
            <person name="Lalanne C."/>
            <person name="Gautier V."/>
            <person name="Ament-Velasquez S.L."/>
            <person name="Kruys A."/>
            <person name="Hutchinson M.I."/>
            <person name="Powell A.J."/>
            <person name="Barry K."/>
            <person name="Miller A.N."/>
            <person name="Grigoriev I.V."/>
            <person name="Debuchy R."/>
            <person name="Gladieux P."/>
            <person name="Hiltunen Thoren M."/>
            <person name="Johannesson H."/>
        </authorList>
    </citation>
    <scope>NUCLEOTIDE SEQUENCE</scope>
    <source>
        <strain evidence="3">FGSC 1904</strain>
    </source>
</reference>
<feature type="transmembrane region" description="Helical" evidence="2">
    <location>
        <begin position="216"/>
        <end position="239"/>
    </location>
</feature>
<dbReference type="GO" id="GO:0031505">
    <property type="term" value="P:fungal-type cell wall organization"/>
    <property type="evidence" value="ECO:0007669"/>
    <property type="project" value="TreeGrafter"/>
</dbReference>
<accession>A0AAE0UDL3</accession>
<proteinExistence type="predicted"/>
<dbReference type="GO" id="GO:0051285">
    <property type="term" value="C:cell cortex of cell tip"/>
    <property type="evidence" value="ECO:0007669"/>
    <property type="project" value="TreeGrafter"/>
</dbReference>
<evidence type="ECO:0000313" key="4">
    <source>
        <dbReference type="Proteomes" id="UP001281003"/>
    </source>
</evidence>
<dbReference type="AlphaFoldDB" id="A0AAE0UDL3"/>
<keyword evidence="2" id="KW-1133">Transmembrane helix</keyword>
<organism evidence="3 4">
    <name type="scientific">Sordaria brevicollis</name>
    <dbReference type="NCBI Taxonomy" id="83679"/>
    <lineage>
        <taxon>Eukaryota</taxon>
        <taxon>Fungi</taxon>
        <taxon>Dikarya</taxon>
        <taxon>Ascomycota</taxon>
        <taxon>Pezizomycotina</taxon>
        <taxon>Sordariomycetes</taxon>
        <taxon>Sordariomycetidae</taxon>
        <taxon>Sordariales</taxon>
        <taxon>Sordariaceae</taxon>
        <taxon>Sordaria</taxon>
    </lineage>
</organism>
<feature type="transmembrane region" description="Helical" evidence="2">
    <location>
        <begin position="146"/>
        <end position="168"/>
    </location>
</feature>
<feature type="region of interest" description="Disordered" evidence="1">
    <location>
        <begin position="322"/>
        <end position="393"/>
    </location>
</feature>
<evidence type="ECO:0000256" key="2">
    <source>
        <dbReference type="SAM" id="Phobius"/>
    </source>
</evidence>
<keyword evidence="2" id="KW-0472">Membrane</keyword>
<protein>
    <recommendedName>
        <fullName evidence="5">SUR7/PalI family-domain-containing protein</fullName>
    </recommendedName>
</protein>
<feature type="region of interest" description="Disordered" evidence="1">
    <location>
        <begin position="247"/>
        <end position="268"/>
    </location>
</feature>
<dbReference type="Proteomes" id="UP001281003">
    <property type="component" value="Unassembled WGS sequence"/>
</dbReference>
<keyword evidence="2" id="KW-0812">Transmembrane</keyword>
<gene>
    <name evidence="3" type="ORF">B0T20DRAFT_181627</name>
</gene>
<feature type="transmembrane region" description="Helical" evidence="2">
    <location>
        <begin position="174"/>
        <end position="195"/>
    </location>
</feature>
<evidence type="ECO:0008006" key="5">
    <source>
        <dbReference type="Google" id="ProtNLM"/>
    </source>
</evidence>
<reference evidence="3" key="2">
    <citation type="submission" date="2023-07" db="EMBL/GenBank/DDBJ databases">
        <authorList>
            <consortium name="Lawrence Berkeley National Laboratory"/>
            <person name="Haridas S."/>
            <person name="Hensen N."/>
            <person name="Bonometti L."/>
            <person name="Westerberg I."/>
            <person name="Brannstrom I.O."/>
            <person name="Guillou S."/>
            <person name="Cros-Aarteil S."/>
            <person name="Calhoun S."/>
            <person name="Kuo A."/>
            <person name="Mondo S."/>
            <person name="Pangilinan J."/>
            <person name="Riley R."/>
            <person name="LaButti K."/>
            <person name="Andreopoulos B."/>
            <person name="Lipzen A."/>
            <person name="Chen C."/>
            <person name="Yanf M."/>
            <person name="Daum C."/>
            <person name="Ng V."/>
            <person name="Clum A."/>
            <person name="Steindorff A."/>
            <person name="Ohm R."/>
            <person name="Martin F."/>
            <person name="Silar P."/>
            <person name="Natvig D."/>
            <person name="Lalanne C."/>
            <person name="Gautier V."/>
            <person name="Ament-velasquez S.L."/>
            <person name="Kruys A."/>
            <person name="Hutchinson M.I."/>
            <person name="Powell A.J."/>
            <person name="Barry K."/>
            <person name="Miller A.N."/>
            <person name="Grigoriev I.V."/>
            <person name="Debuchy R."/>
            <person name="Gladieux P."/>
            <person name="Thoren M.H."/>
            <person name="Johannesson H."/>
        </authorList>
    </citation>
    <scope>NUCLEOTIDE SEQUENCE</scope>
    <source>
        <strain evidence="3">FGSC 1904</strain>
    </source>
</reference>
<dbReference type="InterPro" id="IPR009571">
    <property type="entry name" value="SUR7/Rim9-like_fungi"/>
</dbReference>
<feature type="transmembrane region" description="Helical" evidence="2">
    <location>
        <begin position="6"/>
        <end position="28"/>
    </location>
</feature>